<evidence type="ECO:0000313" key="1">
    <source>
        <dbReference type="EMBL" id="KAF7805611.1"/>
    </source>
</evidence>
<protein>
    <submittedName>
        <fullName evidence="1">Uncharacterized protein</fullName>
    </submittedName>
</protein>
<name>A0A834W4M4_9FABA</name>
<keyword evidence="2" id="KW-1185">Reference proteome</keyword>
<organism evidence="1 2">
    <name type="scientific">Senna tora</name>
    <dbReference type="NCBI Taxonomy" id="362788"/>
    <lineage>
        <taxon>Eukaryota</taxon>
        <taxon>Viridiplantae</taxon>
        <taxon>Streptophyta</taxon>
        <taxon>Embryophyta</taxon>
        <taxon>Tracheophyta</taxon>
        <taxon>Spermatophyta</taxon>
        <taxon>Magnoliopsida</taxon>
        <taxon>eudicotyledons</taxon>
        <taxon>Gunneridae</taxon>
        <taxon>Pentapetalae</taxon>
        <taxon>rosids</taxon>
        <taxon>fabids</taxon>
        <taxon>Fabales</taxon>
        <taxon>Fabaceae</taxon>
        <taxon>Caesalpinioideae</taxon>
        <taxon>Cassia clade</taxon>
        <taxon>Senna</taxon>
    </lineage>
</organism>
<proteinExistence type="predicted"/>
<accession>A0A834W4M4</accession>
<reference evidence="1" key="1">
    <citation type="submission" date="2020-09" db="EMBL/GenBank/DDBJ databases">
        <title>Genome-Enabled Discovery of Anthraquinone Biosynthesis in Senna tora.</title>
        <authorList>
            <person name="Kang S.-H."/>
            <person name="Pandey R.P."/>
            <person name="Lee C.-M."/>
            <person name="Sim J.-S."/>
            <person name="Jeong J.-T."/>
            <person name="Choi B.-S."/>
            <person name="Jung M."/>
            <person name="Ginzburg D."/>
            <person name="Zhao K."/>
            <person name="Won S.Y."/>
            <person name="Oh T.-J."/>
            <person name="Yu Y."/>
            <person name="Kim N.-H."/>
            <person name="Lee O.R."/>
            <person name="Lee T.-H."/>
            <person name="Bashyal P."/>
            <person name="Kim T.-S."/>
            <person name="Lee W.-H."/>
            <person name="Kawkins C."/>
            <person name="Kim C.-K."/>
            <person name="Kim J.S."/>
            <person name="Ahn B.O."/>
            <person name="Rhee S.Y."/>
            <person name="Sohng J.K."/>
        </authorList>
    </citation>
    <scope>NUCLEOTIDE SEQUENCE</scope>
    <source>
        <tissue evidence="1">Leaf</tissue>
    </source>
</reference>
<dbReference type="AlphaFoldDB" id="A0A834W4M4"/>
<comment type="caution">
    <text evidence="1">The sequence shown here is derived from an EMBL/GenBank/DDBJ whole genome shotgun (WGS) entry which is preliminary data.</text>
</comment>
<gene>
    <name evidence="1" type="ORF">G2W53_037772</name>
</gene>
<dbReference type="Proteomes" id="UP000634136">
    <property type="component" value="Unassembled WGS sequence"/>
</dbReference>
<dbReference type="EMBL" id="JAAIUW010000012">
    <property type="protein sequence ID" value="KAF7805611.1"/>
    <property type="molecule type" value="Genomic_DNA"/>
</dbReference>
<evidence type="ECO:0000313" key="2">
    <source>
        <dbReference type="Proteomes" id="UP000634136"/>
    </source>
</evidence>
<sequence>MIHASHIEVGSATCEDLGHRKEGEIEERGLLLLTQLKSLS</sequence>